<feature type="compositionally biased region" description="Basic and acidic residues" evidence="1">
    <location>
        <begin position="147"/>
        <end position="167"/>
    </location>
</feature>
<keyword evidence="4" id="KW-1185">Reference proteome</keyword>
<dbReference type="SMART" id="SM00456">
    <property type="entry name" value="WW"/>
    <property type="match status" value="1"/>
</dbReference>
<dbReference type="Gene3D" id="2.20.70.10">
    <property type="match status" value="1"/>
</dbReference>
<feature type="compositionally biased region" description="Low complexity" evidence="1">
    <location>
        <begin position="407"/>
        <end position="450"/>
    </location>
</feature>
<feature type="compositionally biased region" description="Polar residues" evidence="1">
    <location>
        <begin position="529"/>
        <end position="540"/>
    </location>
</feature>
<dbReference type="Proteomes" id="UP000887568">
    <property type="component" value="Unplaced"/>
</dbReference>
<dbReference type="SUPFAM" id="SSF46934">
    <property type="entry name" value="UBA-like"/>
    <property type="match status" value="2"/>
</dbReference>
<feature type="compositionally biased region" description="Basic and acidic residues" evidence="1">
    <location>
        <begin position="323"/>
        <end position="337"/>
    </location>
</feature>
<dbReference type="InterPro" id="IPR009060">
    <property type="entry name" value="UBA-like_sf"/>
</dbReference>
<feature type="region of interest" description="Disordered" evidence="1">
    <location>
        <begin position="503"/>
        <end position="555"/>
    </location>
</feature>
<dbReference type="EnsemblMetazoa" id="XM_038196766.1">
    <property type="protein sequence ID" value="XP_038052694.1"/>
    <property type="gene ID" value="LOC119725362"/>
</dbReference>
<dbReference type="GeneID" id="119725362"/>
<evidence type="ECO:0000313" key="3">
    <source>
        <dbReference type="EnsemblMetazoa" id="XP_038052694.1"/>
    </source>
</evidence>
<feature type="compositionally biased region" description="Low complexity" evidence="1">
    <location>
        <begin position="352"/>
        <end position="363"/>
    </location>
</feature>
<feature type="region of interest" description="Disordered" evidence="1">
    <location>
        <begin position="147"/>
        <end position="193"/>
    </location>
</feature>
<name>A0A913ZMV5_PATMI</name>
<dbReference type="OrthoDB" id="2020426at2759"/>
<feature type="compositionally biased region" description="Low complexity" evidence="1">
    <location>
        <begin position="374"/>
        <end position="386"/>
    </location>
</feature>
<organism evidence="3 4">
    <name type="scientific">Patiria miniata</name>
    <name type="common">Bat star</name>
    <name type="synonym">Asterina miniata</name>
    <dbReference type="NCBI Taxonomy" id="46514"/>
    <lineage>
        <taxon>Eukaryota</taxon>
        <taxon>Metazoa</taxon>
        <taxon>Echinodermata</taxon>
        <taxon>Eleutherozoa</taxon>
        <taxon>Asterozoa</taxon>
        <taxon>Asteroidea</taxon>
        <taxon>Valvatacea</taxon>
        <taxon>Valvatida</taxon>
        <taxon>Asterinidae</taxon>
        <taxon>Patiria</taxon>
    </lineage>
</organism>
<dbReference type="Gene3D" id="1.10.8.10">
    <property type="entry name" value="DNA helicase RuvA subunit, C-terminal domain"/>
    <property type="match status" value="1"/>
</dbReference>
<dbReference type="InterPro" id="IPR036020">
    <property type="entry name" value="WW_dom_sf"/>
</dbReference>
<feature type="compositionally biased region" description="Low complexity" evidence="1">
    <location>
        <begin position="251"/>
        <end position="263"/>
    </location>
</feature>
<feature type="region of interest" description="Disordered" evidence="1">
    <location>
        <begin position="240"/>
        <end position="278"/>
    </location>
</feature>
<dbReference type="Pfam" id="PF00397">
    <property type="entry name" value="WW"/>
    <property type="match status" value="1"/>
</dbReference>
<evidence type="ECO:0000313" key="4">
    <source>
        <dbReference type="Proteomes" id="UP000887568"/>
    </source>
</evidence>
<sequence length="555" mass="59637">MDANFQRGRLMQDLHPGAGVWWANMPLPPGWEAKYDHNAKKYFFIHHATRSTQWVDPRKAFYEQQRGGGIAPGPSPRMPYGSPRMPHSSPRMPMHAGPAIPMQPISKPKCKTCKTNEVPSANQDCQACQLKARQREAELVRAREEAEAERKRQENQQRIQKEQERRRVQSAARSRTPVTSHTFETSFNTEPEAEQLTAGQKRAIIESLDDAFPGVERNVVEMVLETSSWDSGKATSVLMSMGPKDDKKKTAMASAARAATKPKAPSPPKASSPKHPSAAMKQKMLDNLKKMFPSASETLIELALETTQYNQARATQVLRMTVADERGSQAKKSDTKAKTTARATTPSNVTFSISSAGSSGASATTRVTDAQPKASVSSASDSGALSTGTVPATQPKTSAPVSFGVTSSVSKPSPPSSFASASPGTVSAPSTSLPSTPAASRQAKAAARAKGAARRTRSAERAPREEFLSHFSSATQGPDGTLVHGPNKNNLLETYVSFKGSDRSIVHGPRKENVAGPARREGHNPSLAVGSQNSHYTGAQASLAKGSMRAADRQM</sequence>
<dbReference type="PROSITE" id="PS01159">
    <property type="entry name" value="WW_DOMAIN_1"/>
    <property type="match status" value="1"/>
</dbReference>
<feature type="domain" description="WW" evidence="2">
    <location>
        <begin position="25"/>
        <end position="59"/>
    </location>
</feature>
<accession>A0A913ZMV5</accession>
<protein>
    <recommendedName>
        <fullName evidence="2">WW domain-containing protein</fullName>
    </recommendedName>
</protein>
<dbReference type="CDD" id="cd14279">
    <property type="entry name" value="CUE"/>
    <property type="match status" value="1"/>
</dbReference>
<dbReference type="RefSeq" id="XP_038052694.1">
    <property type="nucleotide sequence ID" value="XM_038196766.1"/>
</dbReference>
<dbReference type="AlphaFoldDB" id="A0A913ZMV5"/>
<feature type="compositionally biased region" description="Basic and acidic residues" evidence="1">
    <location>
        <begin position="457"/>
        <end position="468"/>
    </location>
</feature>
<evidence type="ECO:0000259" key="2">
    <source>
        <dbReference type="PROSITE" id="PS50020"/>
    </source>
</evidence>
<dbReference type="InterPro" id="IPR001202">
    <property type="entry name" value="WW_dom"/>
</dbReference>
<proteinExistence type="predicted"/>
<dbReference type="SUPFAM" id="SSF51045">
    <property type="entry name" value="WW domain"/>
    <property type="match status" value="1"/>
</dbReference>
<reference evidence="3" key="1">
    <citation type="submission" date="2022-11" db="UniProtKB">
        <authorList>
            <consortium name="EnsemblMetazoa"/>
        </authorList>
    </citation>
    <scope>IDENTIFICATION</scope>
</reference>
<dbReference type="OMA" id="ADYNEND"/>
<dbReference type="PROSITE" id="PS50020">
    <property type="entry name" value="WW_DOMAIN_2"/>
    <property type="match status" value="1"/>
</dbReference>
<feature type="compositionally biased region" description="Polar residues" evidence="1">
    <location>
        <begin position="171"/>
        <end position="189"/>
    </location>
</feature>
<feature type="compositionally biased region" description="Basic and acidic residues" evidence="1">
    <location>
        <begin position="503"/>
        <end position="523"/>
    </location>
</feature>
<evidence type="ECO:0000256" key="1">
    <source>
        <dbReference type="SAM" id="MobiDB-lite"/>
    </source>
</evidence>
<dbReference type="CDD" id="cd00201">
    <property type="entry name" value="WW"/>
    <property type="match status" value="1"/>
</dbReference>
<feature type="region of interest" description="Disordered" evidence="1">
    <location>
        <begin position="323"/>
        <end position="486"/>
    </location>
</feature>
<feature type="compositionally biased region" description="Polar residues" evidence="1">
    <location>
        <begin position="387"/>
        <end position="406"/>
    </location>
</feature>